<gene>
    <name evidence="1" type="ORF">SBD_6012</name>
</gene>
<sequence length="134" mass="14627">MGCRIDFTYALGLDLDDPGFHHSVLSAFRDRLAEGDRADRLLGLALTRIRRAGLLKGRVTQRTDSPQAWSRWATTPANCCNALTTGSLGWRGAGSPCRSPAGACTASPSAWGDHSAPSFGVFGNRRTWWSYRAW</sequence>
<dbReference type="RefSeq" id="WP_005483506.1">
    <property type="nucleotide sequence ID" value="NZ_KB405094.1"/>
</dbReference>
<dbReference type="GeneID" id="96271856"/>
<evidence type="ECO:0000313" key="2">
    <source>
        <dbReference type="Proteomes" id="UP000030760"/>
    </source>
</evidence>
<dbReference type="AlphaFoldDB" id="M3E9T7"/>
<evidence type="ECO:0000313" key="1">
    <source>
        <dbReference type="EMBL" id="EMF52936.1"/>
    </source>
</evidence>
<organism evidence="1 2">
    <name type="scientific">Streptomyces bottropensis ATCC 25435</name>
    <dbReference type="NCBI Taxonomy" id="1054862"/>
    <lineage>
        <taxon>Bacteria</taxon>
        <taxon>Bacillati</taxon>
        <taxon>Actinomycetota</taxon>
        <taxon>Actinomycetes</taxon>
        <taxon>Kitasatosporales</taxon>
        <taxon>Streptomycetaceae</taxon>
        <taxon>Streptomyces</taxon>
    </lineage>
</organism>
<reference evidence="2" key="1">
    <citation type="journal article" date="2013" name="Genome Announc.">
        <title>Draft Genome Sequence of Streptomyces bottropensis ATCC 25435, a Bottromycin-Producing Actinomycete.</title>
        <authorList>
            <person name="Zhang H."/>
            <person name="Zhou W."/>
            <person name="Zhuang Y."/>
            <person name="Liang X."/>
            <person name="Liu T."/>
        </authorList>
    </citation>
    <scope>NUCLEOTIDE SEQUENCE [LARGE SCALE GENOMIC DNA]</scope>
    <source>
        <strain evidence="2">ATCC 25435</strain>
    </source>
</reference>
<proteinExistence type="predicted"/>
<name>M3E9T7_9ACTN</name>
<dbReference type="EMBL" id="KB405094">
    <property type="protein sequence ID" value="EMF52936.1"/>
    <property type="molecule type" value="Genomic_DNA"/>
</dbReference>
<dbReference type="Proteomes" id="UP000030760">
    <property type="component" value="Unassembled WGS sequence"/>
</dbReference>
<accession>M3E9T7</accession>
<protein>
    <submittedName>
        <fullName evidence="1">Transposase IS4 family protein</fullName>
    </submittedName>
</protein>